<dbReference type="EMBL" id="JAUSVU010000002">
    <property type="protein sequence ID" value="MDQ0531834.1"/>
    <property type="molecule type" value="Genomic_DNA"/>
</dbReference>
<proteinExistence type="predicted"/>
<sequence length="76" mass="8396">MIHMVRTFWEATVDDRKSQPRDQKTAEKAAGHSADCTDYGQPAGSPGARGGTTCYGGIKRVQPRNRSADRETEKEE</sequence>
<feature type="compositionally biased region" description="Basic and acidic residues" evidence="1">
    <location>
        <begin position="66"/>
        <end position="76"/>
    </location>
</feature>
<name>A0ABU0MEH0_9PROT</name>
<feature type="region of interest" description="Disordered" evidence="1">
    <location>
        <begin position="13"/>
        <end position="76"/>
    </location>
</feature>
<reference evidence="2 3" key="1">
    <citation type="submission" date="2023-07" db="EMBL/GenBank/DDBJ databases">
        <title>Genomic Encyclopedia of Type Strains, Phase IV (KMG-IV): sequencing the most valuable type-strain genomes for metagenomic binning, comparative biology and taxonomic classification.</title>
        <authorList>
            <person name="Goeker M."/>
        </authorList>
    </citation>
    <scope>NUCLEOTIDE SEQUENCE [LARGE SCALE GENOMIC DNA]</scope>
    <source>
        <strain evidence="2 3">DSM 19922</strain>
    </source>
</reference>
<comment type="caution">
    <text evidence="2">The sequence shown here is derived from an EMBL/GenBank/DDBJ whole genome shotgun (WGS) entry which is preliminary data.</text>
</comment>
<evidence type="ECO:0000313" key="3">
    <source>
        <dbReference type="Proteomes" id="UP001244552"/>
    </source>
</evidence>
<organism evidence="2 3">
    <name type="scientific">Azospirillum picis</name>
    <dbReference type="NCBI Taxonomy" id="488438"/>
    <lineage>
        <taxon>Bacteria</taxon>
        <taxon>Pseudomonadati</taxon>
        <taxon>Pseudomonadota</taxon>
        <taxon>Alphaproteobacteria</taxon>
        <taxon>Rhodospirillales</taxon>
        <taxon>Azospirillaceae</taxon>
        <taxon>Azospirillum</taxon>
    </lineage>
</organism>
<dbReference type="Proteomes" id="UP001244552">
    <property type="component" value="Unassembled WGS sequence"/>
</dbReference>
<gene>
    <name evidence="2" type="ORF">QO018_000670</name>
</gene>
<protein>
    <submittedName>
        <fullName evidence="2">Uncharacterized protein</fullName>
    </submittedName>
</protein>
<accession>A0ABU0MEH0</accession>
<dbReference type="RefSeq" id="WP_209978769.1">
    <property type="nucleotide sequence ID" value="NZ_JAGINO010000002.1"/>
</dbReference>
<feature type="compositionally biased region" description="Basic and acidic residues" evidence="1">
    <location>
        <begin position="13"/>
        <end position="30"/>
    </location>
</feature>
<keyword evidence="3" id="KW-1185">Reference proteome</keyword>
<evidence type="ECO:0000313" key="2">
    <source>
        <dbReference type="EMBL" id="MDQ0531834.1"/>
    </source>
</evidence>
<evidence type="ECO:0000256" key="1">
    <source>
        <dbReference type="SAM" id="MobiDB-lite"/>
    </source>
</evidence>